<dbReference type="SMR" id="A0A0M5IWH2"/>
<dbReference type="Gene3D" id="3.30.70.60">
    <property type="match status" value="1"/>
</dbReference>
<keyword evidence="4" id="KW-0175">Coiled coil</keyword>
<dbReference type="SMART" id="SM00888">
    <property type="entry name" value="EF1_GNE"/>
    <property type="match status" value="1"/>
</dbReference>
<accession>A0A0M5IWH2</accession>
<dbReference type="PANTHER" id="PTHR11595:SF26">
    <property type="entry name" value="ELONGATION FACTOR 1-DELTA"/>
    <property type="match status" value="1"/>
</dbReference>
<evidence type="ECO:0000313" key="8">
    <source>
        <dbReference type="Proteomes" id="UP000494163"/>
    </source>
</evidence>
<dbReference type="OMA" id="EKMFHEV"/>
<dbReference type="STRING" id="30019.A0A0M5IWH2"/>
<dbReference type="AlphaFoldDB" id="A0A0M5IWH2"/>
<dbReference type="SUPFAM" id="SSF54984">
    <property type="entry name" value="eEF-1beta-like"/>
    <property type="match status" value="1"/>
</dbReference>
<dbReference type="CDD" id="cd00292">
    <property type="entry name" value="EF1B"/>
    <property type="match status" value="1"/>
</dbReference>
<dbReference type="FunFam" id="3.30.70.60:FF:000001">
    <property type="entry name" value="Elongation factor 1-beta 1 like"/>
    <property type="match status" value="1"/>
</dbReference>
<gene>
    <name evidence="7" type="ORF">Dbus_chr2Lg1291</name>
</gene>
<dbReference type="Pfam" id="PF00736">
    <property type="entry name" value="EF1_GNE"/>
    <property type="match status" value="1"/>
</dbReference>
<reference evidence="7 8" key="1">
    <citation type="submission" date="2015-08" db="EMBL/GenBank/DDBJ databases">
        <title>Ancestral chromatin configuration constrains chromatin evolution on differentiating sex chromosomes in Drosophila.</title>
        <authorList>
            <person name="Zhou Q."/>
            <person name="Bachtrog D."/>
        </authorList>
    </citation>
    <scope>NUCLEOTIDE SEQUENCE [LARGE SCALE GENOMIC DNA]</scope>
    <source>
        <tissue evidence="7">Whole larvae</tissue>
    </source>
</reference>
<evidence type="ECO:0000256" key="3">
    <source>
        <dbReference type="ARBA" id="ARBA00022917"/>
    </source>
</evidence>
<dbReference type="Pfam" id="PF10587">
    <property type="entry name" value="EF-1_beta_acid"/>
    <property type="match status" value="1"/>
</dbReference>
<feature type="domain" description="Translation elongation factor EF1B beta/delta subunit guanine nucleotide exchange" evidence="5">
    <location>
        <begin position="141"/>
        <end position="227"/>
    </location>
</feature>
<protein>
    <submittedName>
        <fullName evidence="7">EEF1delta</fullName>
    </submittedName>
</protein>
<evidence type="ECO:0000313" key="7">
    <source>
        <dbReference type="EMBL" id="ALC39206.1"/>
    </source>
</evidence>
<keyword evidence="2" id="KW-0251">Elongation factor</keyword>
<dbReference type="OrthoDB" id="331763at2759"/>
<evidence type="ECO:0000259" key="5">
    <source>
        <dbReference type="SMART" id="SM00888"/>
    </source>
</evidence>
<organism evidence="7 8">
    <name type="scientific">Drosophila busckii</name>
    <name type="common">Fruit fly</name>
    <dbReference type="NCBI Taxonomy" id="30019"/>
    <lineage>
        <taxon>Eukaryota</taxon>
        <taxon>Metazoa</taxon>
        <taxon>Ecdysozoa</taxon>
        <taxon>Arthropoda</taxon>
        <taxon>Hexapoda</taxon>
        <taxon>Insecta</taxon>
        <taxon>Pterygota</taxon>
        <taxon>Neoptera</taxon>
        <taxon>Endopterygota</taxon>
        <taxon>Diptera</taxon>
        <taxon>Brachycera</taxon>
        <taxon>Muscomorpha</taxon>
        <taxon>Ephydroidea</taxon>
        <taxon>Drosophilidae</taxon>
        <taxon>Drosophila</taxon>
    </lineage>
</organism>
<feature type="coiled-coil region" evidence="4">
    <location>
        <begin position="50"/>
        <end position="91"/>
    </location>
</feature>
<dbReference type="Proteomes" id="UP000494163">
    <property type="component" value="Chromosome 2L"/>
</dbReference>
<dbReference type="GO" id="GO:0005085">
    <property type="term" value="F:guanyl-nucleotide exchange factor activity"/>
    <property type="evidence" value="ECO:0007669"/>
    <property type="project" value="TreeGrafter"/>
</dbReference>
<keyword evidence="3" id="KW-0648">Protein biosynthesis</keyword>
<name>A0A0M5IWH2_DROBS</name>
<dbReference type="InterPro" id="IPR036219">
    <property type="entry name" value="eEF-1beta-like_sf"/>
</dbReference>
<comment type="similarity">
    <text evidence="1">Belongs to the EF-1-beta/EF-1-delta family.</text>
</comment>
<dbReference type="GO" id="GO:0005853">
    <property type="term" value="C:eukaryotic translation elongation factor 1 complex"/>
    <property type="evidence" value="ECO:0007669"/>
    <property type="project" value="InterPro"/>
</dbReference>
<keyword evidence="8" id="KW-1185">Reference proteome</keyword>
<dbReference type="GO" id="GO:0005829">
    <property type="term" value="C:cytosol"/>
    <property type="evidence" value="ECO:0007669"/>
    <property type="project" value="TreeGrafter"/>
</dbReference>
<evidence type="ECO:0000256" key="1">
    <source>
        <dbReference type="ARBA" id="ARBA00007411"/>
    </source>
</evidence>
<feature type="domain" description="Elongation factor 1 beta central acidic region eukaryote" evidence="6">
    <location>
        <begin position="105"/>
        <end position="132"/>
    </location>
</feature>
<dbReference type="InterPro" id="IPR014038">
    <property type="entry name" value="EF1B_bsu/dsu_GNE"/>
</dbReference>
<dbReference type="PANTHER" id="PTHR11595">
    <property type="entry name" value="EF-HAND AND COILED-COIL DOMAIN-CONTAINING FAMILY MEMBER"/>
    <property type="match status" value="1"/>
</dbReference>
<proteinExistence type="inferred from homology"/>
<dbReference type="GO" id="GO:0003746">
    <property type="term" value="F:translation elongation factor activity"/>
    <property type="evidence" value="ECO:0007669"/>
    <property type="project" value="UniProtKB-KW"/>
</dbReference>
<evidence type="ECO:0000256" key="2">
    <source>
        <dbReference type="ARBA" id="ARBA00022768"/>
    </source>
</evidence>
<dbReference type="SMART" id="SM01182">
    <property type="entry name" value="EF-1_beta_acid"/>
    <property type="match status" value="1"/>
</dbReference>
<evidence type="ECO:0000256" key="4">
    <source>
        <dbReference type="SAM" id="Coils"/>
    </source>
</evidence>
<sequence length="227" mass="25625">MDFEDISIDTNKVSTSNNCSILVSEIAKAREHIQSSLEKIDGSTFEASSTSDILKRITSLENENKDLKQAVEKYAQLYNSIVRRIEQLENTKGSNKDEIDSDIDLFGSESEEESADQIRIREERLAKYSEKKANKAAIIAKSNVILDVKPWDDEVNLQIMEAKIRTIKLDGLLWGASKLLPVAFGIQKLTISCVVEDEQVSIDWLIEEIEKIEELVQSVDIASFNKI</sequence>
<dbReference type="EMBL" id="CP012523">
    <property type="protein sequence ID" value="ALC39206.1"/>
    <property type="molecule type" value="Genomic_DNA"/>
</dbReference>
<evidence type="ECO:0000259" key="6">
    <source>
        <dbReference type="SMART" id="SM01182"/>
    </source>
</evidence>
<dbReference type="InterPro" id="IPR018940">
    <property type="entry name" value="EF-1_beta_acid_region_euk"/>
</dbReference>
<dbReference type="InterPro" id="IPR014717">
    <property type="entry name" value="Transl_elong_EF1B/ribsomal_bS6"/>
</dbReference>
<dbReference type="InterPro" id="IPR049720">
    <property type="entry name" value="EF1B_bsu/dsu"/>
</dbReference>